<protein>
    <submittedName>
        <fullName evidence="1">Uncharacterized protein</fullName>
    </submittedName>
</protein>
<evidence type="ECO:0000313" key="1">
    <source>
        <dbReference type="EMBL" id="KRM91509.1"/>
    </source>
</evidence>
<reference evidence="1 2" key="1">
    <citation type="journal article" date="2015" name="Genome Announc.">
        <title>Expanding the biotechnology potential of lactobacilli through comparative genomics of 213 strains and associated genera.</title>
        <authorList>
            <person name="Sun Z."/>
            <person name="Harris H.M."/>
            <person name="McCann A."/>
            <person name="Guo C."/>
            <person name="Argimon S."/>
            <person name="Zhang W."/>
            <person name="Yang X."/>
            <person name="Jeffery I.B."/>
            <person name="Cooney J.C."/>
            <person name="Kagawa T.F."/>
            <person name="Liu W."/>
            <person name="Song Y."/>
            <person name="Salvetti E."/>
            <person name="Wrobel A."/>
            <person name="Rasinkangas P."/>
            <person name="Parkhill J."/>
            <person name="Rea M.C."/>
            <person name="O'Sullivan O."/>
            <person name="Ritari J."/>
            <person name="Douillard F.P."/>
            <person name="Paul Ross R."/>
            <person name="Yang R."/>
            <person name="Briner A.E."/>
            <person name="Felis G.E."/>
            <person name="de Vos W.M."/>
            <person name="Barrangou R."/>
            <person name="Klaenhammer T.R."/>
            <person name="Caufield P.W."/>
            <person name="Cui Y."/>
            <person name="Zhang H."/>
            <person name="O'Toole P.W."/>
        </authorList>
    </citation>
    <scope>NUCLEOTIDE SEQUENCE [LARGE SCALE GENOMIC DNA]</scope>
    <source>
        <strain evidence="1 2">DSM 21116</strain>
    </source>
</reference>
<dbReference type="AlphaFoldDB" id="A0A0R2CJH8"/>
<dbReference type="STRING" id="1423729.FC80_GL000477"/>
<dbReference type="EMBL" id="AYZE01000010">
    <property type="protein sequence ID" value="KRM91509.1"/>
    <property type="molecule type" value="Genomic_DNA"/>
</dbReference>
<sequence>MKKMGFEYYMPAYHVNSPETIQKILDSFTNGVGELYTTIEDGYWAGNGMYFWDNTGNADYWVRQRKHKGLSSKVMGTSLLIDEDSILDLTNENVLNSFERLWPMVAEKLGVDQECSPGKKVNSICEVFEKIKIVKLCGYYPKKKEHPFFDNSSTPQMTIKARIIFCVKDIDRLSGATNIE</sequence>
<gene>
    <name evidence="1" type="ORF">FC80_GL000477</name>
</gene>
<proteinExistence type="predicted"/>
<dbReference type="Proteomes" id="UP000051131">
    <property type="component" value="Unassembled WGS sequence"/>
</dbReference>
<dbReference type="PATRIC" id="fig|1423729.3.peg.479"/>
<name>A0A0R2CJH8_9LACO</name>
<evidence type="ECO:0000313" key="2">
    <source>
        <dbReference type="Proteomes" id="UP000051131"/>
    </source>
</evidence>
<keyword evidence="2" id="KW-1185">Reference proteome</keyword>
<comment type="caution">
    <text evidence="1">The sequence shown here is derived from an EMBL/GenBank/DDBJ whole genome shotgun (WGS) entry which is preliminary data.</text>
</comment>
<accession>A0A0R2CJH8</accession>
<organism evidence="1 2">
    <name type="scientific">Liquorilactobacillus cacaonum DSM 21116</name>
    <dbReference type="NCBI Taxonomy" id="1423729"/>
    <lineage>
        <taxon>Bacteria</taxon>
        <taxon>Bacillati</taxon>
        <taxon>Bacillota</taxon>
        <taxon>Bacilli</taxon>
        <taxon>Lactobacillales</taxon>
        <taxon>Lactobacillaceae</taxon>
        <taxon>Liquorilactobacillus</taxon>
    </lineage>
</organism>